<proteinExistence type="inferred from homology"/>
<dbReference type="Gene3D" id="1.20.1580.10">
    <property type="entry name" value="ABC transporter ATPase like domain"/>
    <property type="match status" value="2"/>
</dbReference>
<keyword evidence="19" id="KW-1185">Reference proteome</keyword>
<keyword evidence="13" id="KW-0234">DNA repair</keyword>
<evidence type="ECO:0000256" key="8">
    <source>
        <dbReference type="ARBA" id="ARBA00022771"/>
    </source>
</evidence>
<evidence type="ECO:0000256" key="14">
    <source>
        <dbReference type="ARBA" id="ARBA00038000"/>
    </source>
</evidence>
<keyword evidence="12" id="KW-0238">DNA-binding</keyword>
<evidence type="ECO:0000256" key="13">
    <source>
        <dbReference type="ARBA" id="ARBA00023204"/>
    </source>
</evidence>
<keyword evidence="2" id="KW-0963">Cytoplasm</keyword>
<evidence type="ECO:0000256" key="15">
    <source>
        <dbReference type="ARBA" id="ARBA00039316"/>
    </source>
</evidence>
<keyword evidence="4" id="KW-0677">Repeat</keyword>
<evidence type="ECO:0000256" key="16">
    <source>
        <dbReference type="ARBA" id="ARBA00042156"/>
    </source>
</evidence>
<comment type="similarity">
    <text evidence="14">Belongs to the ABC transporter superfamily. UvrA family.</text>
</comment>
<dbReference type="InterPro" id="IPR027417">
    <property type="entry name" value="P-loop_NTPase"/>
</dbReference>
<reference evidence="18 19" key="1">
    <citation type="journal article" date="2023" name="Microbiol. Spectr.">
        <title>Symbiosis of Carpenter Bees with Uncharacterized Lactic Acid Bacteria Showing NAD Auxotrophy.</title>
        <authorList>
            <person name="Kawasaki S."/>
            <person name="Ozawa K."/>
            <person name="Mori T."/>
            <person name="Yamamoto A."/>
            <person name="Ito M."/>
            <person name="Ohkuma M."/>
            <person name="Sakamoto M."/>
            <person name="Matsutani M."/>
        </authorList>
    </citation>
    <scope>NUCLEOTIDE SEQUENCE [LARGE SCALE GENOMIC DNA]</scope>
    <source>
        <strain evidence="18 19">Kim37-2</strain>
    </source>
</reference>
<evidence type="ECO:0000313" key="18">
    <source>
        <dbReference type="EMBL" id="BDR52955.1"/>
    </source>
</evidence>
<dbReference type="Pfam" id="PF17755">
    <property type="entry name" value="UvrA_DNA-bind"/>
    <property type="match status" value="1"/>
</dbReference>
<dbReference type="InterPro" id="IPR003439">
    <property type="entry name" value="ABC_transporter-like_ATP-bd"/>
</dbReference>
<dbReference type="SUPFAM" id="SSF52540">
    <property type="entry name" value="P-loop containing nucleoside triphosphate hydrolases"/>
    <property type="match status" value="2"/>
</dbReference>
<dbReference type="SMART" id="SM00382">
    <property type="entry name" value="AAA"/>
    <property type="match status" value="2"/>
</dbReference>
<evidence type="ECO:0000256" key="6">
    <source>
        <dbReference type="ARBA" id="ARBA00022763"/>
    </source>
</evidence>
<evidence type="ECO:0000256" key="3">
    <source>
        <dbReference type="ARBA" id="ARBA00022723"/>
    </source>
</evidence>
<gene>
    <name evidence="18" type="primary">uvrA_1</name>
    <name evidence="18" type="ORF">KIM372_08620</name>
</gene>
<keyword evidence="3" id="KW-0479">Metal-binding</keyword>
<evidence type="ECO:0000256" key="2">
    <source>
        <dbReference type="ARBA" id="ARBA00022490"/>
    </source>
</evidence>
<dbReference type="InterPro" id="IPR003593">
    <property type="entry name" value="AAA+_ATPase"/>
</dbReference>
<keyword evidence="9" id="KW-0862">Zinc</keyword>
<dbReference type="InterPro" id="IPR041552">
    <property type="entry name" value="UvrA_DNA-bd"/>
</dbReference>
<evidence type="ECO:0000256" key="7">
    <source>
        <dbReference type="ARBA" id="ARBA00022769"/>
    </source>
</evidence>
<dbReference type="PROSITE" id="PS00211">
    <property type="entry name" value="ABC_TRANSPORTER_1"/>
    <property type="match status" value="1"/>
</dbReference>
<dbReference type="SUPFAM" id="SSF53795">
    <property type="entry name" value="PEP carboxykinase-like"/>
    <property type="match status" value="1"/>
</dbReference>
<keyword evidence="8" id="KW-0863">Zinc-finger</keyword>
<dbReference type="Gene3D" id="3.40.50.300">
    <property type="entry name" value="P-loop containing nucleotide triphosphate hydrolases"/>
    <property type="match status" value="2"/>
</dbReference>
<evidence type="ECO:0000256" key="10">
    <source>
        <dbReference type="ARBA" id="ARBA00022840"/>
    </source>
</evidence>
<keyword evidence="7" id="KW-0228">DNA excision</keyword>
<accession>A0ABM8B7W2</accession>
<dbReference type="Proteomes" id="UP001321766">
    <property type="component" value="Chromosome"/>
</dbReference>
<evidence type="ECO:0000256" key="5">
    <source>
        <dbReference type="ARBA" id="ARBA00022741"/>
    </source>
</evidence>
<dbReference type="PROSITE" id="PS50893">
    <property type="entry name" value="ABC_TRANSPORTER_2"/>
    <property type="match status" value="1"/>
</dbReference>
<evidence type="ECO:0000259" key="17">
    <source>
        <dbReference type="PROSITE" id="PS50893"/>
    </source>
</evidence>
<dbReference type="PANTHER" id="PTHR43152:SF3">
    <property type="entry name" value="UVRABC SYSTEM PROTEIN A"/>
    <property type="match status" value="1"/>
</dbReference>
<keyword evidence="11" id="KW-0267">Excision nuclease</keyword>
<keyword evidence="10" id="KW-0067">ATP-binding</keyword>
<evidence type="ECO:0000256" key="9">
    <source>
        <dbReference type="ARBA" id="ARBA00022833"/>
    </source>
</evidence>
<dbReference type="Gene3D" id="1.10.8.280">
    <property type="entry name" value="ABC transporter ATPase domain-like"/>
    <property type="match status" value="1"/>
</dbReference>
<keyword evidence="6" id="KW-0227">DNA damage</keyword>
<feature type="domain" description="ABC transporter" evidence="17">
    <location>
        <begin position="511"/>
        <end position="843"/>
    </location>
</feature>
<protein>
    <recommendedName>
        <fullName evidence="15">UvrABC system protein A</fullName>
    </recommendedName>
    <alternativeName>
        <fullName evidence="16">Excinuclease ABC subunit A</fullName>
    </alternativeName>
</protein>
<sequence>MKQAGEASQERQTHVVPQAIQVEGARVHNLKSVSLDIPLNRLVGIAGVSGSGKSSLALGVLYAEGSRRYLDALSTYTRRRMTQAEQAQVDQVRFLPPALALRQRPGVGGMRSTFGTSTELLNVLRLMFSRLASHRCPNGHYQEPTMRVAAEIPITCPVCGAQVQPPSAEELAFNSLGACPTCQGTGTIYEVDDAKLVPDPELTIDQGAVVPWRTFGFNVQPDIVREFGVRTDVPWKDLSQREKDIVFNGPEEKKHITITSVKGVHELDFTFRNARLTVTKELERASDDKRMAKVAKFVVERTCPDCQGSRLNPAARAPRIGEHNLAQVTAWPLRDILSWAPSVPASLPADMRAMAQDLVDTLESMGKRLIQLGLGYLTLDRSSASLSTGERQRAQLARAVRNETTGVLYVLDEPSTGLHPANIEGLIGVMRDLVSAGNSVVFVDHDVHVLQAADYFIEMGPGAGRLGGQVIAQGSPEQIAANPDSRIAGFLTGREPVLVRQRQALPTAGKGRADSAWMQMTTGPIHTVHPLQVRIPRGRMTAVTGVSGSGKTTMILESLLPGLQAQEEGKALPRHVQSLEAAGISRVRLVDSSPIGINVRSTVATYTSVMDLLRKAFASTPAAKKQGLKLSDFSYNTGSLRCPQCDGTGQISLDVQFLPDVTITCPVCQGSRYQPQADDITLSTPAHPEPMSLPQVLDMDVAQAVSVFSGSDSSLYKRIHKALQTLCDLGLDYLKLGEDTPSLSGGEAQRLKLSNELGKQQSTSLFILDEPTTGLHPLDVRTLIGVLQRLIDGGATVVFIEHDLDMIANADYVIDMGPGGGEEGGSIVAQGTPDQLAHNENSLTGHYLAAHLGVS</sequence>
<evidence type="ECO:0000256" key="11">
    <source>
        <dbReference type="ARBA" id="ARBA00022881"/>
    </source>
</evidence>
<comment type="subcellular location">
    <subcellularLocation>
        <location evidence="1">Cytoplasm</location>
    </subcellularLocation>
</comment>
<evidence type="ECO:0000256" key="12">
    <source>
        <dbReference type="ARBA" id="ARBA00023125"/>
    </source>
</evidence>
<evidence type="ECO:0000256" key="1">
    <source>
        <dbReference type="ARBA" id="ARBA00004496"/>
    </source>
</evidence>
<organism evidence="18 19">
    <name type="scientific">Bombiscardovia nodaiensis</name>
    <dbReference type="NCBI Taxonomy" id="2932181"/>
    <lineage>
        <taxon>Bacteria</taxon>
        <taxon>Bacillati</taxon>
        <taxon>Actinomycetota</taxon>
        <taxon>Actinomycetes</taxon>
        <taxon>Bifidobacteriales</taxon>
        <taxon>Bifidobacteriaceae</taxon>
        <taxon>Bombiscardovia</taxon>
    </lineage>
</organism>
<keyword evidence="5" id="KW-0547">Nucleotide-binding</keyword>
<evidence type="ECO:0000256" key="4">
    <source>
        <dbReference type="ARBA" id="ARBA00022737"/>
    </source>
</evidence>
<dbReference type="EMBL" id="AP026798">
    <property type="protein sequence ID" value="BDR52955.1"/>
    <property type="molecule type" value="Genomic_DNA"/>
</dbReference>
<evidence type="ECO:0000313" key="19">
    <source>
        <dbReference type="Proteomes" id="UP001321766"/>
    </source>
</evidence>
<name>A0ABM8B7W2_9BIFI</name>
<dbReference type="InterPro" id="IPR017871">
    <property type="entry name" value="ABC_transporter-like_CS"/>
</dbReference>
<dbReference type="PANTHER" id="PTHR43152">
    <property type="entry name" value="UVRABC SYSTEM PROTEIN A"/>
    <property type="match status" value="1"/>
</dbReference>